<dbReference type="RefSeq" id="WP_188882911.1">
    <property type="nucleotide sequence ID" value="NZ_BMPF01000002.1"/>
</dbReference>
<dbReference type="PANTHER" id="PTHR42736:SF1">
    <property type="entry name" value="PROTEIN-GLUTAMINE GAMMA-GLUTAMYLTRANSFERASE"/>
    <property type="match status" value="1"/>
</dbReference>
<comment type="caution">
    <text evidence="4">The sequence shown here is derived from an EMBL/GenBank/DDBJ whole genome shotgun (WGS) entry which is preliminary data.</text>
</comment>
<protein>
    <recommendedName>
        <fullName evidence="3">Transglutaminase-like domain-containing protein</fullName>
    </recommendedName>
</protein>
<dbReference type="InterPro" id="IPR038765">
    <property type="entry name" value="Papain-like_cys_pep_sf"/>
</dbReference>
<dbReference type="InterPro" id="IPR002931">
    <property type="entry name" value="Transglutaminase-like"/>
</dbReference>
<evidence type="ECO:0000313" key="5">
    <source>
        <dbReference type="Proteomes" id="UP000628840"/>
    </source>
</evidence>
<organism evidence="4 5">
    <name type="scientific">Halarchaeum grantii</name>
    <dbReference type="NCBI Taxonomy" id="1193105"/>
    <lineage>
        <taxon>Archaea</taxon>
        <taxon>Methanobacteriati</taxon>
        <taxon>Methanobacteriota</taxon>
        <taxon>Stenosarchaea group</taxon>
        <taxon>Halobacteria</taxon>
        <taxon>Halobacteriales</taxon>
        <taxon>Halobacteriaceae</taxon>
    </lineage>
</organism>
<dbReference type="PANTHER" id="PTHR42736">
    <property type="entry name" value="PROTEIN-GLUTAMINE GAMMA-GLUTAMYLTRANSFERASE"/>
    <property type="match status" value="1"/>
</dbReference>
<dbReference type="Gene3D" id="3.10.620.30">
    <property type="match status" value="1"/>
</dbReference>
<dbReference type="InterPro" id="IPR021878">
    <property type="entry name" value="TgpA_N"/>
</dbReference>
<dbReference type="InterPro" id="IPR052901">
    <property type="entry name" value="Bact_TGase-like"/>
</dbReference>
<feature type="transmembrane region" description="Helical" evidence="2">
    <location>
        <begin position="196"/>
        <end position="214"/>
    </location>
</feature>
<name>A0A830F2P3_9EURY</name>
<keyword evidence="2" id="KW-1133">Transmembrane helix</keyword>
<dbReference type="Pfam" id="PF11992">
    <property type="entry name" value="TgpA_N"/>
    <property type="match status" value="1"/>
</dbReference>
<evidence type="ECO:0000256" key="1">
    <source>
        <dbReference type="SAM" id="MobiDB-lite"/>
    </source>
</evidence>
<dbReference type="Pfam" id="PF13559">
    <property type="entry name" value="DUF4129"/>
    <property type="match status" value="1"/>
</dbReference>
<evidence type="ECO:0000256" key="2">
    <source>
        <dbReference type="SAM" id="Phobius"/>
    </source>
</evidence>
<feature type="transmembrane region" description="Helical" evidence="2">
    <location>
        <begin position="43"/>
        <end position="60"/>
    </location>
</feature>
<keyword evidence="2" id="KW-0812">Transmembrane</keyword>
<proteinExistence type="predicted"/>
<keyword evidence="5" id="KW-1185">Reference proteome</keyword>
<dbReference type="Proteomes" id="UP000628840">
    <property type="component" value="Unassembled WGS sequence"/>
</dbReference>
<sequence>MTRTIPVLGRLTPYRLGALACVAVLSASSLAVLYHVLDVVGGLDYFWPVLAGALLLAAVAQAARPRVALGVGSLLLVAGFGVYVATAPESYTAALTAARVAEDVLAFLTGYSVFQMVNVTVWALAMVPAPAFLTWYFALRERYAAAVGVAGLALAFFVLTGDSGTVGTLVGVLAGAGAVGLGTLDRYGATREQLEALAVAAALMTVAPAVVTAVPGGSAAPIVPGSDTAPTGSIVSAGERVGVGGAIELSPRVQFVVESDVSTYWRVAVYDRYTGNGWVRTGDGGTLAGPPGASTTITQTVTAKRPLSAMPAAAEPVSVSGVDYSVTSGGNPVPASGLTANESYRVVSEHPRTSPGLLANAGTDYPESVTERYRQVPDTTGEGVSALAERVTANASTPYAKARAVESWLEANKNYSLAGAGADGNLVQHFLLDAEQGYCVHFASAMVVLLREEGVPARFVTGYTAGQHVGNDTHVVRGLDSHAWVEVYFPDVGWVRFDPTPADPREQAEQARLEDARERNESGVDAAGSEPTTTTTATTDPDPDPGDGRTTTATTAATATNGSGAVGATPTLPPGYERPGAGTATASDGGLPSLPEPRVLALWGVLLGGVLVGLRRLGVFSRAYRAVWLRWLPRGDPARTVDGAYARVEYVLGRRRRPRRDGETVREYLRAIDAPDAARRIAALRERARYRGDVTSADAAAARDQLRELVGENGRP</sequence>
<feature type="domain" description="Transglutaminase-like" evidence="3">
    <location>
        <begin position="431"/>
        <end position="501"/>
    </location>
</feature>
<dbReference type="OrthoDB" id="18481at2157"/>
<dbReference type="SUPFAM" id="SSF54001">
    <property type="entry name" value="Cysteine proteinases"/>
    <property type="match status" value="1"/>
</dbReference>
<gene>
    <name evidence="4" type="ORF">GCM10009037_17900</name>
</gene>
<dbReference type="EMBL" id="BMPF01000002">
    <property type="protein sequence ID" value="GGL34712.1"/>
    <property type="molecule type" value="Genomic_DNA"/>
</dbReference>
<dbReference type="InterPro" id="IPR025403">
    <property type="entry name" value="TgpA-like_C"/>
</dbReference>
<feature type="region of interest" description="Disordered" evidence="1">
    <location>
        <begin position="500"/>
        <end position="590"/>
    </location>
</feature>
<dbReference type="Pfam" id="PF01841">
    <property type="entry name" value="Transglut_core"/>
    <property type="match status" value="1"/>
</dbReference>
<feature type="transmembrane region" description="Helical" evidence="2">
    <location>
        <begin position="67"/>
        <end position="86"/>
    </location>
</feature>
<evidence type="ECO:0000259" key="3">
    <source>
        <dbReference type="SMART" id="SM00460"/>
    </source>
</evidence>
<reference evidence="4 5" key="1">
    <citation type="journal article" date="2019" name="Int. J. Syst. Evol. Microbiol.">
        <title>The Global Catalogue of Microorganisms (GCM) 10K type strain sequencing project: providing services to taxonomists for standard genome sequencing and annotation.</title>
        <authorList>
            <consortium name="The Broad Institute Genomics Platform"/>
            <consortium name="The Broad Institute Genome Sequencing Center for Infectious Disease"/>
            <person name="Wu L."/>
            <person name="Ma J."/>
        </authorList>
    </citation>
    <scope>NUCLEOTIDE SEQUENCE [LARGE SCALE GENOMIC DNA]</scope>
    <source>
        <strain evidence="4 5">JCM 19585</strain>
    </source>
</reference>
<feature type="compositionally biased region" description="Low complexity" evidence="1">
    <location>
        <begin position="525"/>
        <end position="540"/>
    </location>
</feature>
<keyword evidence="2" id="KW-0472">Membrane</keyword>
<feature type="transmembrane region" description="Helical" evidence="2">
    <location>
        <begin position="166"/>
        <end position="184"/>
    </location>
</feature>
<evidence type="ECO:0000313" key="4">
    <source>
        <dbReference type="EMBL" id="GGL34712.1"/>
    </source>
</evidence>
<feature type="transmembrane region" description="Helical" evidence="2">
    <location>
        <begin position="143"/>
        <end position="160"/>
    </location>
</feature>
<dbReference type="AlphaFoldDB" id="A0A830F2P3"/>
<feature type="transmembrane region" description="Helical" evidence="2">
    <location>
        <begin position="16"/>
        <end position="37"/>
    </location>
</feature>
<dbReference type="SMART" id="SM00460">
    <property type="entry name" value="TGc"/>
    <property type="match status" value="1"/>
</dbReference>
<feature type="compositionally biased region" description="Basic and acidic residues" evidence="1">
    <location>
        <begin position="503"/>
        <end position="522"/>
    </location>
</feature>
<accession>A0A830F2P3</accession>
<feature type="compositionally biased region" description="Low complexity" evidence="1">
    <location>
        <begin position="548"/>
        <end position="569"/>
    </location>
</feature>
<feature type="transmembrane region" description="Helical" evidence="2">
    <location>
        <begin position="113"/>
        <end position="136"/>
    </location>
</feature>